<evidence type="ECO:0000256" key="1">
    <source>
        <dbReference type="ARBA" id="ARBA00005986"/>
    </source>
</evidence>
<dbReference type="GO" id="GO:0016491">
    <property type="term" value="F:oxidoreductase activity"/>
    <property type="evidence" value="ECO:0007669"/>
    <property type="project" value="InterPro"/>
</dbReference>
<dbReference type="Proteomes" id="UP001146351">
    <property type="component" value="Unassembled WGS sequence"/>
</dbReference>
<dbReference type="PANTHER" id="PTHR40260:SF2">
    <property type="entry name" value="BLR8190 PROTEIN"/>
    <property type="match status" value="1"/>
</dbReference>
<protein>
    <recommendedName>
        <fullName evidence="2">EthD domain-containing protein</fullName>
    </recommendedName>
</protein>
<dbReference type="InterPro" id="IPR011008">
    <property type="entry name" value="Dimeric_a/b-barrel"/>
</dbReference>
<dbReference type="Gene3D" id="3.30.70.100">
    <property type="match status" value="1"/>
</dbReference>
<comment type="caution">
    <text evidence="3">The sequence shown here is derived from an EMBL/GenBank/DDBJ whole genome shotgun (WGS) entry which is preliminary data.</text>
</comment>
<dbReference type="PANTHER" id="PTHR40260">
    <property type="entry name" value="BLR8190 PROTEIN"/>
    <property type="match status" value="1"/>
</dbReference>
<dbReference type="InterPro" id="IPR009799">
    <property type="entry name" value="EthD_dom"/>
</dbReference>
<proteinExistence type="inferred from homology"/>
<keyword evidence="4" id="KW-1185">Reference proteome</keyword>
<dbReference type="EMBL" id="JAPQKO010000008">
    <property type="protein sequence ID" value="KAJ5152296.1"/>
    <property type="molecule type" value="Genomic_DNA"/>
</dbReference>
<comment type="similarity">
    <text evidence="1">Belongs to the tpcK family.</text>
</comment>
<organism evidence="3 4">
    <name type="scientific">Penicillium capsulatum</name>
    <dbReference type="NCBI Taxonomy" id="69766"/>
    <lineage>
        <taxon>Eukaryota</taxon>
        <taxon>Fungi</taxon>
        <taxon>Dikarya</taxon>
        <taxon>Ascomycota</taxon>
        <taxon>Pezizomycotina</taxon>
        <taxon>Eurotiomycetes</taxon>
        <taxon>Eurotiomycetidae</taxon>
        <taxon>Eurotiales</taxon>
        <taxon>Aspergillaceae</taxon>
        <taxon>Penicillium</taxon>
    </lineage>
</organism>
<dbReference type="OrthoDB" id="4892971at2759"/>
<dbReference type="AlphaFoldDB" id="A0A9W9HQ03"/>
<dbReference type="SUPFAM" id="SSF54909">
    <property type="entry name" value="Dimeric alpha+beta barrel"/>
    <property type="match status" value="1"/>
</dbReference>
<reference evidence="3" key="1">
    <citation type="submission" date="2022-11" db="EMBL/GenBank/DDBJ databases">
        <authorList>
            <person name="Petersen C."/>
        </authorList>
    </citation>
    <scope>NUCLEOTIDE SEQUENCE</scope>
    <source>
        <strain evidence="3">IBT 21917</strain>
    </source>
</reference>
<reference evidence="3" key="2">
    <citation type="journal article" date="2023" name="IMA Fungus">
        <title>Comparative genomic study of the Penicillium genus elucidates a diverse pangenome and 15 lateral gene transfer events.</title>
        <authorList>
            <person name="Petersen C."/>
            <person name="Sorensen T."/>
            <person name="Nielsen M.R."/>
            <person name="Sondergaard T.E."/>
            <person name="Sorensen J.L."/>
            <person name="Fitzpatrick D.A."/>
            <person name="Frisvad J.C."/>
            <person name="Nielsen K.L."/>
        </authorList>
    </citation>
    <scope>NUCLEOTIDE SEQUENCE</scope>
    <source>
        <strain evidence="3">IBT 21917</strain>
    </source>
</reference>
<dbReference type="NCBIfam" id="TIGR02118">
    <property type="entry name" value="EthD family reductase"/>
    <property type="match status" value="1"/>
</dbReference>
<evidence type="ECO:0000313" key="3">
    <source>
        <dbReference type="EMBL" id="KAJ5152296.1"/>
    </source>
</evidence>
<evidence type="ECO:0000313" key="4">
    <source>
        <dbReference type="Proteomes" id="UP001146351"/>
    </source>
</evidence>
<dbReference type="Pfam" id="PF07110">
    <property type="entry name" value="EthD"/>
    <property type="match status" value="1"/>
</dbReference>
<name>A0A9W9HQ03_9EURO</name>
<gene>
    <name evidence="3" type="ORF">N7492_010591</name>
</gene>
<sequence>MVFHAAVMYPEEPGLTFDESYYLQTHMPLVDRVWKKHGLQSWKIIKYTKAMDGSPAKFRISAALVWESEEALRKALADPETPSVFEDIPNFTNVSPITLAGVSL</sequence>
<accession>A0A9W9HQ03</accession>
<feature type="domain" description="EthD" evidence="2">
    <location>
        <begin position="19"/>
        <end position="93"/>
    </location>
</feature>
<evidence type="ECO:0000259" key="2">
    <source>
        <dbReference type="Pfam" id="PF07110"/>
    </source>
</evidence>